<dbReference type="Proteomes" id="UP000032668">
    <property type="component" value="Unassembled WGS sequence"/>
</dbReference>
<evidence type="ECO:0000313" key="2">
    <source>
        <dbReference type="EMBL" id="GAN79080.1"/>
    </source>
</evidence>
<sequence>MVGMMGAAMSGSGSDWTGNLERWLEPFIERLGNKTRWRTCPRYVAGLIGPGDRKSVQPMTVRFAPGDYDRLHRFVAAGARARCS</sequence>
<evidence type="ECO:0000313" key="3">
    <source>
        <dbReference type="Proteomes" id="UP000032668"/>
    </source>
</evidence>
<accession>A0A0D6PBD1</accession>
<proteinExistence type="predicted"/>
<dbReference type="STRING" id="1120923.SAMN02746095_02255"/>
<dbReference type="AlphaFoldDB" id="A0A0D6PBD1"/>
<feature type="domain" description="Transposase IS701-like DDE" evidence="1">
    <location>
        <begin position="26"/>
        <end position="78"/>
    </location>
</feature>
<keyword evidence="3" id="KW-1185">Reference proteome</keyword>
<reference evidence="2 3" key="1">
    <citation type="submission" date="2012-11" db="EMBL/GenBank/DDBJ databases">
        <title>Whole genome sequence of Acidocella aminolytica 101 = DSM 11237.</title>
        <authorList>
            <person name="Azuma Y."/>
            <person name="Higashiura N."/>
            <person name="Hirakawa H."/>
            <person name="Matsushita K."/>
        </authorList>
    </citation>
    <scope>NUCLEOTIDE SEQUENCE [LARGE SCALE GENOMIC DNA]</scope>
    <source>
        <strain evidence="3">101 / DSM 11237</strain>
    </source>
</reference>
<evidence type="ECO:0000259" key="1">
    <source>
        <dbReference type="Pfam" id="PF13546"/>
    </source>
</evidence>
<dbReference type="PANTHER" id="PTHR33627">
    <property type="entry name" value="TRANSPOSASE"/>
    <property type="match status" value="1"/>
</dbReference>
<gene>
    <name evidence="2" type="ORF">Aam_016_050</name>
</gene>
<dbReference type="InterPro" id="IPR039365">
    <property type="entry name" value="IS701-like"/>
</dbReference>
<dbReference type="EMBL" id="BANC01000016">
    <property type="protein sequence ID" value="GAN79080.1"/>
    <property type="molecule type" value="Genomic_DNA"/>
</dbReference>
<organism evidence="2 3">
    <name type="scientific">Acidocella aminolytica 101 = DSM 11237</name>
    <dbReference type="NCBI Taxonomy" id="1120923"/>
    <lineage>
        <taxon>Bacteria</taxon>
        <taxon>Pseudomonadati</taxon>
        <taxon>Pseudomonadota</taxon>
        <taxon>Alphaproteobacteria</taxon>
        <taxon>Acetobacterales</taxon>
        <taxon>Acidocellaceae</taxon>
        <taxon>Acidocella</taxon>
    </lineage>
</organism>
<name>A0A0D6PBD1_9PROT</name>
<comment type="caution">
    <text evidence="2">The sequence shown here is derived from an EMBL/GenBank/DDBJ whole genome shotgun (WGS) entry which is preliminary data.</text>
</comment>
<dbReference type="InterPro" id="IPR038721">
    <property type="entry name" value="IS701-like_DDE_dom"/>
</dbReference>
<dbReference type="PANTHER" id="PTHR33627:SF1">
    <property type="entry name" value="TRANSPOSASE"/>
    <property type="match status" value="1"/>
</dbReference>
<protein>
    <recommendedName>
        <fullName evidence="1">Transposase IS701-like DDE domain-containing protein</fullName>
    </recommendedName>
</protein>
<dbReference type="Pfam" id="PF13546">
    <property type="entry name" value="DDE_5"/>
    <property type="match status" value="1"/>
</dbReference>